<dbReference type="EMBL" id="CBMI010003525">
    <property type="protein sequence ID" value="CEG05289.1"/>
    <property type="molecule type" value="Genomic_DNA"/>
</dbReference>
<gene>
    <name evidence="1" type="ORF">BN850_0106660</name>
</gene>
<comment type="caution">
    <text evidence="1">The sequence shown here is derived from an EMBL/GenBank/DDBJ whole genome shotgun (WGS) entry which is preliminary data.</text>
</comment>
<accession>A0A090ME06</accession>
<evidence type="ECO:0000313" key="1">
    <source>
        <dbReference type="EMBL" id="CEG05289.1"/>
    </source>
</evidence>
<proteinExistence type="predicted"/>
<dbReference type="AlphaFoldDB" id="A0A090ME06"/>
<name>A0A090ME06_9HYPO</name>
<organism evidence="1">
    <name type="scientific">Fusarium clavum</name>
    <dbReference type="NCBI Taxonomy" id="2594811"/>
    <lineage>
        <taxon>Eukaryota</taxon>
        <taxon>Fungi</taxon>
        <taxon>Dikarya</taxon>
        <taxon>Ascomycota</taxon>
        <taxon>Pezizomycotina</taxon>
        <taxon>Sordariomycetes</taxon>
        <taxon>Hypocreomycetidae</taxon>
        <taxon>Hypocreales</taxon>
        <taxon>Nectriaceae</taxon>
        <taxon>Fusarium</taxon>
        <taxon>Fusarium incarnatum-equiseti species complex</taxon>
    </lineage>
</organism>
<protein>
    <submittedName>
        <fullName evidence="1">WGS project CBMI000000000 data, contig CS3069_c003527</fullName>
    </submittedName>
</protein>
<reference evidence="1" key="1">
    <citation type="submission" date="2013-05" db="EMBL/GenBank/DDBJ databases">
        <title>Draft genome sequences of six wheat associated Fusarium spp. isolates.</title>
        <authorList>
            <person name="Moolhuijzen P.M."/>
            <person name="Manners J.M."/>
            <person name="Wilcox S."/>
            <person name="Bellgard M.I."/>
            <person name="Gardiner D.M."/>
        </authorList>
    </citation>
    <scope>NUCLEOTIDE SEQUENCE</scope>
    <source>
        <strain evidence="1">CS3069</strain>
    </source>
</reference>
<sequence length="72" mass="7824">MYIHCTANAIELGPPDAIVKDPLSPVDEYCTIITEVTDIQIQYLIKDDGSLGMDGNGHRLYSGTDVGLEVNN</sequence>